<reference evidence="3" key="1">
    <citation type="submission" date="2019-07" db="EMBL/GenBank/DDBJ databases">
        <title>Chitinimonas sp. nov., isolated from Ny-Alesund, arctica soil.</title>
        <authorList>
            <person name="Xu Q."/>
            <person name="Peng F."/>
        </authorList>
    </citation>
    <scope>NUCLEOTIDE SEQUENCE [LARGE SCALE GENOMIC DNA]</scope>
    <source>
        <strain evidence="3">R3-44</strain>
    </source>
</reference>
<evidence type="ECO:0000313" key="2">
    <source>
        <dbReference type="EMBL" id="QDQ27275.1"/>
    </source>
</evidence>
<evidence type="ECO:0000256" key="1">
    <source>
        <dbReference type="SAM" id="SignalP"/>
    </source>
</evidence>
<dbReference type="OrthoDB" id="9132139at2"/>
<feature type="chain" id="PRO_5027909588" evidence="1">
    <location>
        <begin position="30"/>
        <end position="576"/>
    </location>
</feature>
<dbReference type="PROSITE" id="PS51257">
    <property type="entry name" value="PROKAR_LIPOPROTEIN"/>
    <property type="match status" value="1"/>
</dbReference>
<dbReference type="AlphaFoldDB" id="A0A516SGJ1"/>
<keyword evidence="3" id="KW-1185">Reference proteome</keyword>
<protein>
    <submittedName>
        <fullName evidence="2">Uncharacterized protein</fullName>
    </submittedName>
</protein>
<dbReference type="EMBL" id="CP041730">
    <property type="protein sequence ID" value="QDQ27275.1"/>
    <property type="molecule type" value="Genomic_DNA"/>
</dbReference>
<evidence type="ECO:0000313" key="3">
    <source>
        <dbReference type="Proteomes" id="UP000317550"/>
    </source>
</evidence>
<accession>A0A516SGJ1</accession>
<sequence length="576" mass="61420">MKNNSSNPAGRAGRLGSLLLLAGLASILAACQDDTNAAQTAPPVKAASLATPAAAAATVALSPRTQAYRGPGPVSYRNDPSIANWCDSGSLSKNVAETADLVVFASGINDATHLQVAGQAETALAEVKQRFAIPAATVGLAGVKLHVCADGRRNGSGKSLSDSSNLGIAVIADNGHGNLDADIARPNRYTRRLKAALVQSLLNAQVNGTAAPVNQFSQSPDWYSFGIARWVAGTEFAGPMNASVLSTYLDSANLNVFNLAPGQLNGYVDGPKSAMLLARYLFSPTLQGGLAHDLADSTQKLAALQKQGLSFETAFAQVFRRNGQPLSYASLRTNAWTWIKAEKYGYGGPESGWWWNPAEGGRGFMLERQGDQIFMAGFLYEDDGRATWFVSQCKLSAAGDCDGSIDRYRGGQSLTGSYKTPTSTRQGQLRLQFNSPDHGTLTWPGGVVAIERFPVVADGVKQASLANWWWNPAEGGRGFAIEFQGDKAFIATFTYEADGEPVWFLADGTLTDSDGATVFRGRWQRYANGQSMRGAFRSPTVTEPNVGSLVMSFRSTEQASLTLPDGRVIALEPFRF</sequence>
<name>A0A516SGJ1_9NEIS</name>
<dbReference type="KEGG" id="cari:FNU76_13375"/>
<gene>
    <name evidence="2" type="ORF">FNU76_13375</name>
</gene>
<feature type="signal peptide" evidence="1">
    <location>
        <begin position="1"/>
        <end position="29"/>
    </location>
</feature>
<keyword evidence="1" id="KW-0732">Signal</keyword>
<dbReference type="RefSeq" id="WP_144278668.1">
    <property type="nucleotide sequence ID" value="NZ_CP041730.1"/>
</dbReference>
<dbReference type="Proteomes" id="UP000317550">
    <property type="component" value="Chromosome"/>
</dbReference>
<proteinExistence type="predicted"/>
<organism evidence="2 3">
    <name type="scientific">Chitinimonas arctica</name>
    <dbReference type="NCBI Taxonomy" id="2594795"/>
    <lineage>
        <taxon>Bacteria</taxon>
        <taxon>Pseudomonadati</taxon>
        <taxon>Pseudomonadota</taxon>
        <taxon>Betaproteobacteria</taxon>
        <taxon>Neisseriales</taxon>
        <taxon>Chitinibacteraceae</taxon>
        <taxon>Chitinimonas</taxon>
    </lineage>
</organism>